<dbReference type="SUPFAM" id="SSF51735">
    <property type="entry name" value="NAD(P)-binding Rossmann-fold domains"/>
    <property type="match status" value="1"/>
</dbReference>
<organism evidence="2">
    <name type="scientific">Mariniphaga anaerophila</name>
    <dbReference type="NCBI Taxonomy" id="1484053"/>
    <lineage>
        <taxon>Bacteria</taxon>
        <taxon>Pseudomonadati</taxon>
        <taxon>Bacteroidota</taxon>
        <taxon>Bacteroidia</taxon>
        <taxon>Marinilabiliales</taxon>
        <taxon>Prolixibacteraceae</taxon>
        <taxon>Mariniphaga</taxon>
    </lineage>
</organism>
<evidence type="ECO:0000259" key="1">
    <source>
        <dbReference type="Pfam" id="PF01370"/>
    </source>
</evidence>
<dbReference type="Pfam" id="PF01370">
    <property type="entry name" value="Epimerase"/>
    <property type="match status" value="1"/>
</dbReference>
<dbReference type="Proteomes" id="UP000886047">
    <property type="component" value="Unassembled WGS sequence"/>
</dbReference>
<dbReference type="PANTHER" id="PTHR43245">
    <property type="entry name" value="BIFUNCTIONAL POLYMYXIN RESISTANCE PROTEIN ARNA"/>
    <property type="match status" value="1"/>
</dbReference>
<dbReference type="InterPro" id="IPR050177">
    <property type="entry name" value="Lipid_A_modif_metabolic_enz"/>
</dbReference>
<gene>
    <name evidence="2" type="ORF">ENN90_08450</name>
</gene>
<proteinExistence type="predicted"/>
<dbReference type="InterPro" id="IPR036291">
    <property type="entry name" value="NAD(P)-bd_dom_sf"/>
</dbReference>
<dbReference type="InterPro" id="IPR001509">
    <property type="entry name" value="Epimerase_deHydtase"/>
</dbReference>
<accession>A0A831LQF1</accession>
<feature type="domain" description="NAD-dependent epimerase/dehydratase" evidence="1">
    <location>
        <begin position="3"/>
        <end position="229"/>
    </location>
</feature>
<sequence length="319" mass="35668">MNILITGAFGFVGTNLSRALSATGKHRLIALDLTEPKNHRYNEFVSWVELHTLNGRNIDAIIHLAGKAHDTKNTSEEKAYFDVNVGLTKTIFEKFLTSNAQKFIFFSSVKAVADTVEGDQLSEDDIPKPGTPYGKSKLEAEQYLTNRLMEWEQETGSIYKQLYILRPAMIHGPGNKGNLNLLYKLVSKGIPCPLGAFENKRSFTSIDNVAFVVHQIIEKNIESGIYNLADDEPLSTNQLIELIAQSKGKKANLWKIPQRIILVSAKLGGLLRLPLNPERLKKLIESYVVSNQKIKQTLSIDKMPISAEDGIIKTLKSFK</sequence>
<protein>
    <submittedName>
        <fullName evidence="2">NAD-dependent epimerase/dehydratase family protein</fullName>
    </submittedName>
</protein>
<comment type="caution">
    <text evidence="2">The sequence shown here is derived from an EMBL/GenBank/DDBJ whole genome shotgun (WGS) entry which is preliminary data.</text>
</comment>
<name>A0A831LQF1_9BACT</name>
<dbReference type="EMBL" id="DSDK01000465">
    <property type="protein sequence ID" value="HDR51633.1"/>
    <property type="molecule type" value="Genomic_DNA"/>
</dbReference>
<dbReference type="AlphaFoldDB" id="A0A831LQF1"/>
<reference evidence="2" key="1">
    <citation type="journal article" date="2020" name="mSystems">
        <title>Genome- and Community-Level Interaction Insights into Carbon Utilization and Element Cycling Functions of Hydrothermarchaeota in Hydrothermal Sediment.</title>
        <authorList>
            <person name="Zhou Z."/>
            <person name="Liu Y."/>
            <person name="Xu W."/>
            <person name="Pan J."/>
            <person name="Luo Z.H."/>
            <person name="Li M."/>
        </authorList>
    </citation>
    <scope>NUCLEOTIDE SEQUENCE [LARGE SCALE GENOMIC DNA]</scope>
    <source>
        <strain evidence="2">SpSt-1217</strain>
    </source>
</reference>
<dbReference type="Gene3D" id="3.40.50.720">
    <property type="entry name" value="NAD(P)-binding Rossmann-like Domain"/>
    <property type="match status" value="1"/>
</dbReference>
<evidence type="ECO:0000313" key="2">
    <source>
        <dbReference type="EMBL" id="HDR51633.1"/>
    </source>
</evidence>
<dbReference type="PANTHER" id="PTHR43245:SF58">
    <property type="entry name" value="BLL5923 PROTEIN"/>
    <property type="match status" value="1"/>
</dbReference>